<dbReference type="EnsemblMetazoa" id="RPRC013682-RA">
    <property type="protein sequence ID" value="RPRC013682-PA"/>
    <property type="gene ID" value="RPRC013682"/>
</dbReference>
<dbReference type="InterPro" id="IPR007304">
    <property type="entry name" value="TAP46-like"/>
</dbReference>
<feature type="compositionally biased region" description="Basic and acidic residues" evidence="1">
    <location>
        <begin position="58"/>
        <end position="74"/>
    </location>
</feature>
<dbReference type="Pfam" id="PF04177">
    <property type="entry name" value="TAP42"/>
    <property type="match status" value="1"/>
</dbReference>
<dbReference type="STRING" id="13249.T1IBL2"/>
<keyword evidence="3" id="KW-1185">Reference proteome</keyword>
<evidence type="ECO:0000313" key="2">
    <source>
        <dbReference type="EnsemblMetazoa" id="RPRC013682-PA"/>
    </source>
</evidence>
<dbReference type="GO" id="GO:0005829">
    <property type="term" value="C:cytosol"/>
    <property type="evidence" value="ECO:0007669"/>
    <property type="project" value="TreeGrafter"/>
</dbReference>
<reference evidence="2" key="1">
    <citation type="submission" date="2015-05" db="UniProtKB">
        <authorList>
            <consortium name="EnsemblMetazoa"/>
        </authorList>
    </citation>
    <scope>IDENTIFICATION</scope>
</reference>
<feature type="region of interest" description="Disordered" evidence="1">
    <location>
        <begin position="14"/>
        <end position="83"/>
    </location>
</feature>
<feature type="compositionally biased region" description="Polar residues" evidence="1">
    <location>
        <begin position="22"/>
        <end position="36"/>
    </location>
</feature>
<organism evidence="2 3">
    <name type="scientific">Rhodnius prolixus</name>
    <name type="common">Triatomid bug</name>
    <dbReference type="NCBI Taxonomy" id="13249"/>
    <lineage>
        <taxon>Eukaryota</taxon>
        <taxon>Metazoa</taxon>
        <taxon>Ecdysozoa</taxon>
        <taxon>Arthropoda</taxon>
        <taxon>Hexapoda</taxon>
        <taxon>Insecta</taxon>
        <taxon>Pterygota</taxon>
        <taxon>Neoptera</taxon>
        <taxon>Paraneoptera</taxon>
        <taxon>Hemiptera</taxon>
        <taxon>Heteroptera</taxon>
        <taxon>Panheteroptera</taxon>
        <taxon>Cimicomorpha</taxon>
        <taxon>Reduviidae</taxon>
        <taxon>Triatominae</taxon>
        <taxon>Rhodnius</taxon>
    </lineage>
</organism>
<dbReference type="Proteomes" id="UP000015103">
    <property type="component" value="Unassembled WGS sequence"/>
</dbReference>
<dbReference type="GO" id="GO:0035303">
    <property type="term" value="P:regulation of dephosphorylation"/>
    <property type="evidence" value="ECO:0007669"/>
    <property type="project" value="TreeGrafter"/>
</dbReference>
<dbReference type="PANTHER" id="PTHR10933:SF9">
    <property type="entry name" value="IMMUNOGLOBULIN-BINDING PROTEIN 1"/>
    <property type="match status" value="1"/>
</dbReference>
<feature type="compositionally biased region" description="Basic and acidic residues" evidence="1">
    <location>
        <begin position="37"/>
        <end position="47"/>
    </location>
</feature>
<dbReference type="AlphaFoldDB" id="T1IBL2"/>
<protein>
    <submittedName>
        <fullName evidence="2">Uncharacterized protein</fullName>
    </submittedName>
</protein>
<name>T1IBL2_RHOPR</name>
<dbReference type="VEuPathDB" id="VectorBase:RPRC013682"/>
<dbReference type="GO" id="GO:0051721">
    <property type="term" value="F:protein phosphatase 2A binding"/>
    <property type="evidence" value="ECO:0007669"/>
    <property type="project" value="TreeGrafter"/>
</dbReference>
<sequence length="83" mass="9851">MTVQEFYDKRVKEGIFPEPSKGSINLQDLASQGSSRQIEEDKEKEENEILEEQDDSELLARRRAMDEYKDDHKRGWGNRYNRS</sequence>
<dbReference type="PANTHER" id="PTHR10933">
    <property type="entry name" value="IMMUNOGLOBULIN-BINDING PROTEIN 1"/>
    <property type="match status" value="1"/>
</dbReference>
<dbReference type="EMBL" id="ACPB03013745">
    <property type="status" value="NOT_ANNOTATED_CDS"/>
    <property type="molecule type" value="Genomic_DNA"/>
</dbReference>
<feature type="compositionally biased region" description="Acidic residues" evidence="1">
    <location>
        <begin position="48"/>
        <end position="57"/>
    </location>
</feature>
<evidence type="ECO:0000256" key="1">
    <source>
        <dbReference type="SAM" id="MobiDB-lite"/>
    </source>
</evidence>
<evidence type="ECO:0000313" key="3">
    <source>
        <dbReference type="Proteomes" id="UP000015103"/>
    </source>
</evidence>
<dbReference type="GO" id="GO:0009966">
    <property type="term" value="P:regulation of signal transduction"/>
    <property type="evidence" value="ECO:0007669"/>
    <property type="project" value="InterPro"/>
</dbReference>
<dbReference type="HOGENOM" id="CLU_2545457_0_0_1"/>
<accession>T1IBL2</accession>
<proteinExistence type="predicted"/>
<dbReference type="InParanoid" id="T1IBL2"/>